<gene>
    <name evidence="7" type="ORF">NCTC11343_01764</name>
</gene>
<keyword evidence="4" id="KW-0274">FAD</keyword>
<accession>A0A2X2IV64</accession>
<sequence length="120" mass="13587">MKHQEFNRSKLIEKIRDTSAWDVIVIGGGASGLGVALDALSRGFKTILLEQVDFAKALQAKQQSLFTVVYATWLKATSHWLKKRFMKEVYSKKMLHTLLKTNRLSFQTTAGSMAHFTPLE</sequence>
<proteinExistence type="inferred from homology"/>
<dbReference type="PRINTS" id="PR01001">
    <property type="entry name" value="FADG3PDH"/>
</dbReference>
<comment type="cofactor">
    <cofactor evidence="1">
        <name>FAD</name>
        <dbReference type="ChEBI" id="CHEBI:57692"/>
    </cofactor>
</comment>
<evidence type="ECO:0000256" key="5">
    <source>
        <dbReference type="ARBA" id="ARBA00023002"/>
    </source>
</evidence>
<evidence type="ECO:0000313" key="7">
    <source>
        <dbReference type="EMBL" id="SPZ85204.1"/>
    </source>
</evidence>
<name>A0A2X2IV64_SPHMU</name>
<protein>
    <submittedName>
        <fullName evidence="7">Glycerol-3-phosphate dehydrogenase</fullName>
    </submittedName>
</protein>
<dbReference type="InterPro" id="IPR000447">
    <property type="entry name" value="G3P_DH_FAD-dep"/>
</dbReference>
<evidence type="ECO:0000256" key="2">
    <source>
        <dbReference type="ARBA" id="ARBA00007330"/>
    </source>
</evidence>
<keyword evidence="5" id="KW-0560">Oxidoreductase</keyword>
<dbReference type="Pfam" id="PF01266">
    <property type="entry name" value="DAO"/>
    <property type="match status" value="1"/>
</dbReference>
<dbReference type="AlphaFoldDB" id="A0A2X2IV64"/>
<dbReference type="GO" id="GO:0004368">
    <property type="term" value="F:glycerol-3-phosphate dehydrogenase (quinone) activity"/>
    <property type="evidence" value="ECO:0007669"/>
    <property type="project" value="InterPro"/>
</dbReference>
<dbReference type="InterPro" id="IPR036188">
    <property type="entry name" value="FAD/NAD-bd_sf"/>
</dbReference>
<dbReference type="PANTHER" id="PTHR11985">
    <property type="entry name" value="GLYCEROL-3-PHOSPHATE DEHYDROGENASE"/>
    <property type="match status" value="1"/>
</dbReference>
<dbReference type="Gene3D" id="3.50.50.60">
    <property type="entry name" value="FAD/NAD(P)-binding domain"/>
    <property type="match status" value="1"/>
</dbReference>
<dbReference type="GO" id="GO:0046168">
    <property type="term" value="P:glycerol-3-phosphate catabolic process"/>
    <property type="evidence" value="ECO:0007669"/>
    <property type="project" value="TreeGrafter"/>
</dbReference>
<dbReference type="EMBL" id="UAUU01000006">
    <property type="protein sequence ID" value="SPZ85204.1"/>
    <property type="molecule type" value="Genomic_DNA"/>
</dbReference>
<dbReference type="SUPFAM" id="SSF51905">
    <property type="entry name" value="FAD/NAD(P)-binding domain"/>
    <property type="match status" value="1"/>
</dbReference>
<evidence type="ECO:0000259" key="6">
    <source>
        <dbReference type="Pfam" id="PF01266"/>
    </source>
</evidence>
<evidence type="ECO:0000256" key="1">
    <source>
        <dbReference type="ARBA" id="ARBA00001974"/>
    </source>
</evidence>
<dbReference type="Proteomes" id="UP000251241">
    <property type="component" value="Unassembled WGS sequence"/>
</dbReference>
<dbReference type="InterPro" id="IPR006076">
    <property type="entry name" value="FAD-dep_OxRdtase"/>
</dbReference>
<evidence type="ECO:0000313" key="8">
    <source>
        <dbReference type="Proteomes" id="UP000251241"/>
    </source>
</evidence>
<evidence type="ECO:0000256" key="4">
    <source>
        <dbReference type="ARBA" id="ARBA00022827"/>
    </source>
</evidence>
<feature type="domain" description="FAD dependent oxidoreductase" evidence="6">
    <location>
        <begin position="22"/>
        <end position="56"/>
    </location>
</feature>
<evidence type="ECO:0000256" key="3">
    <source>
        <dbReference type="ARBA" id="ARBA00022630"/>
    </source>
</evidence>
<keyword evidence="3" id="KW-0285">Flavoprotein</keyword>
<dbReference type="PANTHER" id="PTHR11985:SF35">
    <property type="entry name" value="ANAEROBIC GLYCEROL-3-PHOSPHATE DEHYDROGENASE SUBUNIT A"/>
    <property type="match status" value="1"/>
</dbReference>
<organism evidence="7 8">
    <name type="scientific">Sphingobacterium multivorum</name>
    <dbReference type="NCBI Taxonomy" id="28454"/>
    <lineage>
        <taxon>Bacteria</taxon>
        <taxon>Pseudomonadati</taxon>
        <taxon>Bacteroidota</taxon>
        <taxon>Sphingobacteriia</taxon>
        <taxon>Sphingobacteriales</taxon>
        <taxon>Sphingobacteriaceae</taxon>
        <taxon>Sphingobacterium</taxon>
    </lineage>
</organism>
<reference evidence="7 8" key="1">
    <citation type="submission" date="2018-06" db="EMBL/GenBank/DDBJ databases">
        <authorList>
            <consortium name="Pathogen Informatics"/>
            <person name="Doyle S."/>
        </authorList>
    </citation>
    <scope>NUCLEOTIDE SEQUENCE [LARGE SCALE GENOMIC DNA]</scope>
    <source>
        <strain evidence="7 8">NCTC11343</strain>
    </source>
</reference>
<comment type="similarity">
    <text evidence="2">Belongs to the FAD-dependent glycerol-3-phosphate dehydrogenase family.</text>
</comment>